<gene>
    <name evidence="2" type="ORF">Asi03nite_64600</name>
</gene>
<organism evidence="2 3">
    <name type="scientific">Actinoplanes siamensis</name>
    <dbReference type="NCBI Taxonomy" id="1223317"/>
    <lineage>
        <taxon>Bacteria</taxon>
        <taxon>Bacillati</taxon>
        <taxon>Actinomycetota</taxon>
        <taxon>Actinomycetes</taxon>
        <taxon>Micromonosporales</taxon>
        <taxon>Micromonosporaceae</taxon>
        <taxon>Actinoplanes</taxon>
    </lineage>
</organism>
<dbReference type="Proteomes" id="UP000629619">
    <property type="component" value="Unassembled WGS sequence"/>
</dbReference>
<name>A0A919NCX5_9ACTN</name>
<dbReference type="EMBL" id="BOMW01000070">
    <property type="protein sequence ID" value="GIF08922.1"/>
    <property type="molecule type" value="Genomic_DNA"/>
</dbReference>
<keyword evidence="3" id="KW-1185">Reference proteome</keyword>
<reference evidence="2" key="1">
    <citation type="submission" date="2021-01" db="EMBL/GenBank/DDBJ databases">
        <title>Whole genome shotgun sequence of Actinoplanes siamensis NBRC 109076.</title>
        <authorList>
            <person name="Komaki H."/>
            <person name="Tamura T."/>
        </authorList>
    </citation>
    <scope>NUCLEOTIDE SEQUENCE</scope>
    <source>
        <strain evidence="2">NBRC 109076</strain>
    </source>
</reference>
<protein>
    <submittedName>
        <fullName evidence="2">Uncharacterized protein</fullName>
    </submittedName>
</protein>
<evidence type="ECO:0000313" key="3">
    <source>
        <dbReference type="Proteomes" id="UP000629619"/>
    </source>
</evidence>
<evidence type="ECO:0000313" key="2">
    <source>
        <dbReference type="EMBL" id="GIF08922.1"/>
    </source>
</evidence>
<comment type="caution">
    <text evidence="2">The sequence shown here is derived from an EMBL/GenBank/DDBJ whole genome shotgun (WGS) entry which is preliminary data.</text>
</comment>
<feature type="region of interest" description="Disordered" evidence="1">
    <location>
        <begin position="1"/>
        <end position="29"/>
    </location>
</feature>
<feature type="compositionally biased region" description="Basic and acidic residues" evidence="1">
    <location>
        <begin position="19"/>
        <end position="29"/>
    </location>
</feature>
<dbReference type="AlphaFoldDB" id="A0A919NCX5"/>
<proteinExistence type="predicted"/>
<dbReference type="RefSeq" id="WP_203684264.1">
    <property type="nucleotide sequence ID" value="NZ_BOMW01000070.1"/>
</dbReference>
<sequence length="80" mass="8688">MPDSASTRPASHPDAFNADGDRIINRDHPGAHELAPNAWRADAPLDHWRLFGLDRSGVHIADDLSNLDEIVGAVLRGLGR</sequence>
<accession>A0A919NCX5</accession>
<evidence type="ECO:0000256" key="1">
    <source>
        <dbReference type="SAM" id="MobiDB-lite"/>
    </source>
</evidence>